<dbReference type="InterPro" id="IPR027796">
    <property type="entry name" value="OTT_1508_deam-like"/>
</dbReference>
<dbReference type="PANTHER" id="PTHR42037">
    <property type="match status" value="1"/>
</dbReference>
<gene>
    <name evidence="2" type="ORF">BDV37DRAFT_270956</name>
</gene>
<feature type="region of interest" description="Disordered" evidence="1">
    <location>
        <begin position="363"/>
        <end position="409"/>
    </location>
</feature>
<evidence type="ECO:0000313" key="2">
    <source>
        <dbReference type="EMBL" id="KAE8404980.1"/>
    </source>
</evidence>
<dbReference type="RefSeq" id="XP_031942299.1">
    <property type="nucleotide sequence ID" value="XM_032084643.1"/>
</dbReference>
<evidence type="ECO:0000256" key="1">
    <source>
        <dbReference type="SAM" id="MobiDB-lite"/>
    </source>
</evidence>
<feature type="region of interest" description="Disordered" evidence="1">
    <location>
        <begin position="328"/>
        <end position="347"/>
    </location>
</feature>
<evidence type="ECO:0000313" key="3">
    <source>
        <dbReference type="Proteomes" id="UP000325579"/>
    </source>
</evidence>
<dbReference type="OrthoDB" id="4851849at2759"/>
<name>A0A5N7DF01_9EURO</name>
<proteinExistence type="predicted"/>
<dbReference type="Proteomes" id="UP000325579">
    <property type="component" value="Unassembled WGS sequence"/>
</dbReference>
<dbReference type="PANTHER" id="PTHR42037:SF1">
    <property type="match status" value="1"/>
</dbReference>
<reference evidence="2 3" key="1">
    <citation type="submission" date="2019-04" db="EMBL/GenBank/DDBJ databases">
        <authorList>
            <consortium name="DOE Joint Genome Institute"/>
            <person name="Mondo S."/>
            <person name="Kjaerbolling I."/>
            <person name="Vesth T."/>
            <person name="Frisvad J.C."/>
            <person name="Nybo J.L."/>
            <person name="Theobald S."/>
            <person name="Kildgaard S."/>
            <person name="Isbrandt T."/>
            <person name="Kuo A."/>
            <person name="Sato A."/>
            <person name="Lyhne E.K."/>
            <person name="Kogle M.E."/>
            <person name="Wiebenga A."/>
            <person name="Kun R.S."/>
            <person name="Lubbers R.J."/>
            <person name="Makela M.R."/>
            <person name="Barry K."/>
            <person name="Chovatia M."/>
            <person name="Clum A."/>
            <person name="Daum C."/>
            <person name="Haridas S."/>
            <person name="He G."/>
            <person name="LaButti K."/>
            <person name="Lipzen A."/>
            <person name="Riley R."/>
            <person name="Salamov A."/>
            <person name="Simmons B.A."/>
            <person name="Magnuson J.K."/>
            <person name="Henrissat B."/>
            <person name="Mortensen U.H."/>
            <person name="Larsen T.O."/>
            <person name="Devries R.P."/>
            <person name="Grigoriev I.V."/>
            <person name="Machida M."/>
            <person name="Baker S.E."/>
            <person name="Andersen M.R."/>
            <person name="Cantor M.N."/>
            <person name="Hua S.X."/>
        </authorList>
    </citation>
    <scope>NUCLEOTIDE SEQUENCE [LARGE SCALE GENOMIC DNA]</scope>
    <source>
        <strain evidence="2 3">CBS 119388</strain>
    </source>
</reference>
<organism evidence="2 3">
    <name type="scientific">Aspergillus pseudonomiae</name>
    <dbReference type="NCBI Taxonomy" id="1506151"/>
    <lineage>
        <taxon>Eukaryota</taxon>
        <taxon>Fungi</taxon>
        <taxon>Dikarya</taxon>
        <taxon>Ascomycota</taxon>
        <taxon>Pezizomycotina</taxon>
        <taxon>Eurotiomycetes</taxon>
        <taxon>Eurotiomycetidae</taxon>
        <taxon>Eurotiales</taxon>
        <taxon>Aspergillaceae</taxon>
        <taxon>Aspergillus</taxon>
        <taxon>Aspergillus subgen. Circumdati</taxon>
    </lineage>
</organism>
<protein>
    <submittedName>
        <fullName evidence="2">Uncharacterized protein</fullName>
    </submittedName>
</protein>
<dbReference type="GeneID" id="43669334"/>
<accession>A0A5N6HXP0</accession>
<keyword evidence="3" id="KW-1185">Reference proteome</keyword>
<dbReference type="Pfam" id="PF14441">
    <property type="entry name" value="OTT_1508_deam"/>
    <property type="match status" value="1"/>
</dbReference>
<dbReference type="AlphaFoldDB" id="A0A5N7DF01"/>
<sequence>MVQHPASSPYVCHRHTELRRLYEPLSLLHALREQIPEHRPIEVIKAGGVGEILNRRRDFLDALVELAALKQGCDLAITAGYDHDGVVIAVAGNQDVSNLVVPFLERLLGMVTNALPAGLNTTTGHKEFSNISNYVMQWQNDHSFAVYHTIFGHIAPICIPVMAAGANDPKGMTMVSLWLDPKDIAHRMFSVQQRFKQLCRGLERVVPAPSRLLEQLQYYQGNVYTQIHPELRLVDFFDKNSRLRYFDNYDRYIATSKPCCYLCSQYLSHRLNYHIRKCDPNDIDLHWRLPDIQAIEPSTHLIEQREILRKITERLRRDVERFVLDRCSESNDSSDDDTSESFSLSTETTMTWEEASYGEANEYSHSYRFSSGPEGDKHPGSGQCDGMENEDDDKETIVFKGRKAASFNA</sequence>
<dbReference type="EMBL" id="ML736763">
    <property type="protein sequence ID" value="KAE8404980.1"/>
    <property type="molecule type" value="Genomic_DNA"/>
</dbReference>
<accession>A0A5N7DF01</accession>